<sequence length="342" mass="39079">MSQLSRFKKSSNKIEFLNDPYLDKGFYEELCAMPKLEREAFASEIAEQLSPDNLSQFLTRMTDLCFEAKGHEFIRAASGDFFAGVLFRLIKKLDVDNTFKTAYQNSNNKHVYPQAHVFDQKTVEILNIIRSVAARKGVEHQQNLYSNLAIKIFSPLITDDIADPQELMAISVDLQKVITNKTALNEYFSTRLPDAEAPGVEAYFEERTQALDEKQELHNNAVQNIKQLIRSKPWSIPGFLFIRGGVDINVDGRTLRVPHRVAEMARAIDTYEAKQNKTENDLYDLYEHIKDIAQEALDNPRQGRQPSTTKFYKDVLENVYRAADAGLANTDEDERARFLGVD</sequence>
<name>A0A364LGZ5_9GAMM</name>
<feature type="coiled-coil region" evidence="1">
    <location>
        <begin position="200"/>
        <end position="231"/>
    </location>
</feature>
<dbReference type="EMBL" id="MVJN01000009">
    <property type="protein sequence ID" value="RAP35504.1"/>
    <property type="molecule type" value="Genomic_DNA"/>
</dbReference>
<evidence type="ECO:0000313" key="2">
    <source>
        <dbReference type="EMBL" id="RAP35504.1"/>
    </source>
</evidence>
<accession>A0A364LGZ5</accession>
<keyword evidence="1" id="KW-0175">Coiled coil</keyword>
<gene>
    <name evidence="2" type="ORF">B1207_12485</name>
</gene>
<evidence type="ECO:0000256" key="1">
    <source>
        <dbReference type="SAM" id="Coils"/>
    </source>
</evidence>
<dbReference type="RefSeq" id="WP_112220285.1">
    <property type="nucleotide sequence ID" value="NZ_MVJN01000009.1"/>
</dbReference>
<comment type="caution">
    <text evidence="2">The sequence shown here is derived from an EMBL/GenBank/DDBJ whole genome shotgun (WGS) entry which is preliminary data.</text>
</comment>
<evidence type="ECO:0000313" key="3">
    <source>
        <dbReference type="Proteomes" id="UP000249458"/>
    </source>
</evidence>
<protein>
    <submittedName>
        <fullName evidence="2">Uncharacterized protein</fullName>
    </submittedName>
</protein>
<proteinExistence type="predicted"/>
<dbReference type="AlphaFoldDB" id="A0A364LGZ5"/>
<reference evidence="2 3" key="1">
    <citation type="submission" date="2017-02" db="EMBL/GenBank/DDBJ databases">
        <title>Legionella quilivanii strain from human: case report and whole genome sequencing analysis.</title>
        <authorList>
            <person name="Lalancette C."/>
            <person name="Leduc J.-M."/>
            <person name="Levesque S."/>
            <person name="Fournier E."/>
            <person name="Saoud J."/>
            <person name="Faucher S.P."/>
            <person name="Bernard K."/>
            <person name="Martineau C."/>
            <person name="Longtin J."/>
        </authorList>
    </citation>
    <scope>NUCLEOTIDE SEQUENCE [LARGE SCALE GENOMIC DNA]</scope>
    <source>
        <strain evidence="2 3">ID143958</strain>
    </source>
</reference>
<organism evidence="2 3">
    <name type="scientific">Legionella quinlivanii</name>
    <dbReference type="NCBI Taxonomy" id="45073"/>
    <lineage>
        <taxon>Bacteria</taxon>
        <taxon>Pseudomonadati</taxon>
        <taxon>Pseudomonadota</taxon>
        <taxon>Gammaproteobacteria</taxon>
        <taxon>Legionellales</taxon>
        <taxon>Legionellaceae</taxon>
        <taxon>Legionella</taxon>
    </lineage>
</organism>
<dbReference type="Proteomes" id="UP000249458">
    <property type="component" value="Unassembled WGS sequence"/>
</dbReference>